<gene>
    <name evidence="11" type="ORF">HLPR_27040</name>
</gene>
<evidence type="ECO:0000256" key="8">
    <source>
        <dbReference type="SAM" id="Phobius"/>
    </source>
</evidence>
<keyword evidence="12" id="KW-1185">Reference proteome</keyword>
<keyword evidence="4 8" id="KW-0812">Transmembrane</keyword>
<feature type="transmembrane region" description="Helical" evidence="8">
    <location>
        <begin position="422"/>
        <end position="445"/>
    </location>
</feature>
<feature type="transmembrane region" description="Helical" evidence="8">
    <location>
        <begin position="27"/>
        <end position="45"/>
    </location>
</feature>
<evidence type="ECO:0000313" key="11">
    <source>
        <dbReference type="EMBL" id="BEP30373.1"/>
    </source>
</evidence>
<comment type="subcellular location">
    <subcellularLocation>
        <location evidence="1">Cell membrane</location>
        <topology evidence="1">Multi-pass membrane protein</topology>
    </subcellularLocation>
</comment>
<accession>A0AAU9EA26</accession>
<dbReference type="GO" id="GO:0005886">
    <property type="term" value="C:plasma membrane"/>
    <property type="evidence" value="ECO:0007669"/>
    <property type="project" value="UniProtKB-SubCell"/>
</dbReference>
<keyword evidence="7" id="KW-0175">Coiled coil</keyword>
<dbReference type="RefSeq" id="WP_338535964.1">
    <property type="nucleotide sequence ID" value="NZ_AP028654.1"/>
</dbReference>
<dbReference type="Proteomes" id="UP001321786">
    <property type="component" value="Chromosome"/>
</dbReference>
<dbReference type="Pfam" id="PF02706">
    <property type="entry name" value="Wzz"/>
    <property type="match status" value="1"/>
</dbReference>
<sequence>METKQNYEYDEISLKELIETIIKGKKTIIVITSIVLILASIYTFAIQKPVYESKTVLLASNVASKVTKENITDITSYINNLSIQNSNTLETYKQQIKSPNVFENVIKTLKLDKEKYTVDSLSNIVRVNLIKDTNLIEISAKTTSANLSEQIANATSDSFINFINNINEKKVNQSVEFLKVKIEEQDAKLKTAMSKYEQFLKDNGSITSLKNAQANLYIDQKNIKTKFDNLESNYQDDILNNEINVKKSENKLESYKSVISSVDKTLKTNESIVNNDLLRESLSENGLSLKDLSGINLVTESYNANYLALTSQENQEKIKLKSFLEEKNLIIEKYKKEKTLLKNKLDALDKEINANEVKLSELMHTNDLLNNEITNAKKTYELLLNKYDEIKITESVKAGEVNIIVNSKAYTPNHPISPNKKLNLAIAFVLGLMISVFIVFFMAMWKSDSNKVK</sequence>
<comment type="similarity">
    <text evidence="2">Belongs to the CpsC/CapA family.</text>
</comment>
<evidence type="ECO:0000256" key="3">
    <source>
        <dbReference type="ARBA" id="ARBA00022475"/>
    </source>
</evidence>
<evidence type="ECO:0000256" key="6">
    <source>
        <dbReference type="ARBA" id="ARBA00023136"/>
    </source>
</evidence>
<organism evidence="11 12">
    <name type="scientific">Helicovermis profundi</name>
    <dbReference type="NCBI Taxonomy" id="3065157"/>
    <lineage>
        <taxon>Bacteria</taxon>
        <taxon>Bacillati</taxon>
        <taxon>Bacillota</taxon>
        <taxon>Clostridia</taxon>
        <taxon>Helicovermis</taxon>
    </lineage>
</organism>
<evidence type="ECO:0000256" key="1">
    <source>
        <dbReference type="ARBA" id="ARBA00004651"/>
    </source>
</evidence>
<dbReference type="InterPro" id="IPR003856">
    <property type="entry name" value="LPS_length_determ_N"/>
</dbReference>
<feature type="domain" description="Tyrosine-protein kinase G-rich" evidence="10">
    <location>
        <begin position="369"/>
        <end position="441"/>
    </location>
</feature>
<reference evidence="11 12" key="1">
    <citation type="submission" date="2023-08" db="EMBL/GenBank/DDBJ databases">
        <title>Helicovermis profunda gen. nov., sp. nov., a novel mesophilic, fermentative bacterium within the Bacillota from a deep-sea hydrothermal vent chimney.</title>
        <authorList>
            <person name="Miyazaki U."/>
            <person name="Mizutani D."/>
            <person name="Hashimoto Y."/>
            <person name="Tame A."/>
            <person name="Sawayama S."/>
            <person name="Miyazaki J."/>
            <person name="Takai K."/>
            <person name="Nakagawa S."/>
        </authorList>
    </citation>
    <scope>NUCLEOTIDE SEQUENCE [LARGE SCALE GENOMIC DNA]</scope>
    <source>
        <strain evidence="11 12">S502</strain>
    </source>
</reference>
<evidence type="ECO:0008006" key="13">
    <source>
        <dbReference type="Google" id="ProtNLM"/>
    </source>
</evidence>
<evidence type="ECO:0000256" key="7">
    <source>
        <dbReference type="SAM" id="Coils"/>
    </source>
</evidence>
<keyword evidence="5 8" id="KW-1133">Transmembrane helix</keyword>
<name>A0AAU9EA26_9FIRM</name>
<evidence type="ECO:0000256" key="5">
    <source>
        <dbReference type="ARBA" id="ARBA00022989"/>
    </source>
</evidence>
<keyword evidence="3" id="KW-1003">Cell membrane</keyword>
<evidence type="ECO:0000259" key="10">
    <source>
        <dbReference type="Pfam" id="PF13807"/>
    </source>
</evidence>
<feature type="domain" description="Polysaccharide chain length determinant N-terminal" evidence="9">
    <location>
        <begin position="10"/>
        <end position="109"/>
    </location>
</feature>
<dbReference type="PANTHER" id="PTHR32309">
    <property type="entry name" value="TYROSINE-PROTEIN KINASE"/>
    <property type="match status" value="1"/>
</dbReference>
<evidence type="ECO:0000256" key="2">
    <source>
        <dbReference type="ARBA" id="ARBA00006683"/>
    </source>
</evidence>
<protein>
    <recommendedName>
        <fullName evidence="13">Polysaccharide chain length determinant N-terminal domain-containing protein</fullName>
    </recommendedName>
</protein>
<dbReference type="InterPro" id="IPR032807">
    <property type="entry name" value="GNVR"/>
</dbReference>
<evidence type="ECO:0000313" key="12">
    <source>
        <dbReference type="Proteomes" id="UP001321786"/>
    </source>
</evidence>
<dbReference type="AlphaFoldDB" id="A0AAU9EA26"/>
<dbReference type="Pfam" id="PF13807">
    <property type="entry name" value="GNVR"/>
    <property type="match status" value="1"/>
</dbReference>
<dbReference type="PANTHER" id="PTHR32309:SF13">
    <property type="entry name" value="FERRIC ENTEROBACTIN TRANSPORT PROTEIN FEPE"/>
    <property type="match status" value="1"/>
</dbReference>
<feature type="coiled-coil region" evidence="7">
    <location>
        <begin position="324"/>
        <end position="386"/>
    </location>
</feature>
<dbReference type="KEGG" id="hprf:HLPR_27040"/>
<evidence type="ECO:0000259" key="9">
    <source>
        <dbReference type="Pfam" id="PF02706"/>
    </source>
</evidence>
<dbReference type="InterPro" id="IPR050445">
    <property type="entry name" value="Bact_polysacc_biosynth/exp"/>
</dbReference>
<proteinExistence type="inferred from homology"/>
<dbReference type="GO" id="GO:0004713">
    <property type="term" value="F:protein tyrosine kinase activity"/>
    <property type="evidence" value="ECO:0007669"/>
    <property type="project" value="TreeGrafter"/>
</dbReference>
<keyword evidence="6 8" id="KW-0472">Membrane</keyword>
<dbReference type="EMBL" id="AP028654">
    <property type="protein sequence ID" value="BEP30373.1"/>
    <property type="molecule type" value="Genomic_DNA"/>
</dbReference>
<evidence type="ECO:0000256" key="4">
    <source>
        <dbReference type="ARBA" id="ARBA00022692"/>
    </source>
</evidence>